<reference evidence="1 2" key="1">
    <citation type="submission" date="2022-10" db="EMBL/GenBank/DDBJ databases">
        <title>Alteromonas sp. chi3 Genome sequencing.</title>
        <authorList>
            <person name="Park S."/>
        </authorList>
    </citation>
    <scope>NUCLEOTIDE SEQUENCE [LARGE SCALE GENOMIC DNA]</scope>
    <source>
        <strain evidence="2">chi3</strain>
    </source>
</reference>
<evidence type="ECO:0000313" key="1">
    <source>
        <dbReference type="EMBL" id="MDC8832805.1"/>
    </source>
</evidence>
<proteinExistence type="predicted"/>
<gene>
    <name evidence="1" type="ORF">OIK42_18795</name>
</gene>
<keyword evidence="2" id="KW-1185">Reference proteome</keyword>
<organism evidence="1 2">
    <name type="scientific">Alteromonas gilva</name>
    <dbReference type="NCBI Taxonomy" id="2987522"/>
    <lineage>
        <taxon>Bacteria</taxon>
        <taxon>Pseudomonadati</taxon>
        <taxon>Pseudomonadota</taxon>
        <taxon>Gammaproteobacteria</taxon>
        <taxon>Alteromonadales</taxon>
        <taxon>Alteromonadaceae</taxon>
        <taxon>Alteromonas/Salinimonas group</taxon>
        <taxon>Alteromonas</taxon>
    </lineage>
</organism>
<dbReference type="Proteomes" id="UP001218788">
    <property type="component" value="Unassembled WGS sequence"/>
</dbReference>
<protein>
    <submittedName>
        <fullName evidence="1">Uncharacterized protein</fullName>
    </submittedName>
</protein>
<evidence type="ECO:0000313" key="2">
    <source>
        <dbReference type="Proteomes" id="UP001218788"/>
    </source>
</evidence>
<accession>A0ABT5L6W0</accession>
<sequence length="155" mass="17530">MGKYPQLWWILGLKQMSLFRKELLEEHNLTNGVKNIAVLFPSIHNGVSIAKLAQSRIPIPEPVYIKLSFKCLMPQMMALTPSSTIANYKGQQELHFVVDTSFLHCKDNKTMLVSVAGKFELRRAHDVTRKDVLIGKVIGQFNNQVLGIFKHANVA</sequence>
<dbReference type="RefSeq" id="WP_273642680.1">
    <property type="nucleotide sequence ID" value="NZ_JAQQXP010000004.1"/>
</dbReference>
<name>A0ABT5L6W0_9ALTE</name>
<comment type="caution">
    <text evidence="1">The sequence shown here is derived from an EMBL/GenBank/DDBJ whole genome shotgun (WGS) entry which is preliminary data.</text>
</comment>
<dbReference type="EMBL" id="JAQQXP010000004">
    <property type="protein sequence ID" value="MDC8832805.1"/>
    <property type="molecule type" value="Genomic_DNA"/>
</dbReference>